<dbReference type="NCBIfam" id="TIGR02159">
    <property type="entry name" value="PA_CoA_Oxy4"/>
    <property type="match status" value="1"/>
</dbReference>
<accession>C8X6K0</accession>
<dbReference type="SUPFAM" id="SSF117916">
    <property type="entry name" value="Fe-S cluster assembly (FSCA) domain-like"/>
    <property type="match status" value="1"/>
</dbReference>
<reference evidence="3 4" key="2">
    <citation type="journal article" date="2010" name="Stand. Genomic Sci.">
        <title>Complete genome sequence of Nakamurella multipartita type strain (Y-104).</title>
        <authorList>
            <person name="Tice H."/>
            <person name="Mayilraj S."/>
            <person name="Sims D."/>
            <person name="Lapidus A."/>
            <person name="Nolan M."/>
            <person name="Lucas S."/>
            <person name="Glavina Del Rio T."/>
            <person name="Copeland A."/>
            <person name="Cheng J.F."/>
            <person name="Meincke L."/>
            <person name="Bruce D."/>
            <person name="Goodwin L."/>
            <person name="Pitluck S."/>
            <person name="Ivanova N."/>
            <person name="Mavromatis K."/>
            <person name="Ovchinnikova G."/>
            <person name="Pati A."/>
            <person name="Chen A."/>
            <person name="Palaniappan K."/>
            <person name="Land M."/>
            <person name="Hauser L."/>
            <person name="Chang Y.J."/>
            <person name="Jeffries C.D."/>
            <person name="Detter J.C."/>
            <person name="Brettin T."/>
            <person name="Rohde M."/>
            <person name="Goker M."/>
            <person name="Bristow J."/>
            <person name="Eisen J.A."/>
            <person name="Markowitz V."/>
            <person name="Hugenholtz P."/>
            <person name="Kyrpides N.C."/>
            <person name="Klenk H.P."/>
            <person name="Chen F."/>
        </authorList>
    </citation>
    <scope>NUCLEOTIDE SEQUENCE [LARGE SCALE GENOMIC DNA]</scope>
    <source>
        <strain evidence="4">ATCC 700099 / DSM 44233 / CIP 104796 / JCM 9543 / NBRC 105858 / Y-104</strain>
    </source>
</reference>
<dbReference type="InterPro" id="IPR002744">
    <property type="entry name" value="MIP18-like"/>
</dbReference>
<evidence type="ECO:0000313" key="4">
    <source>
        <dbReference type="Proteomes" id="UP000002218"/>
    </source>
</evidence>
<dbReference type="Proteomes" id="UP000002218">
    <property type="component" value="Chromosome"/>
</dbReference>
<organism evidence="3 4">
    <name type="scientific">Nakamurella multipartita (strain ATCC 700099 / DSM 44233 / CIP 104796 / JCM 9543 / NBRC 105858 / Y-104)</name>
    <name type="common">Microsphaera multipartita</name>
    <dbReference type="NCBI Taxonomy" id="479431"/>
    <lineage>
        <taxon>Bacteria</taxon>
        <taxon>Bacillati</taxon>
        <taxon>Actinomycetota</taxon>
        <taxon>Actinomycetes</taxon>
        <taxon>Nakamurellales</taxon>
        <taxon>Nakamurellaceae</taxon>
        <taxon>Nakamurella</taxon>
    </lineage>
</organism>
<dbReference type="PANTHER" id="PTHR42831">
    <property type="entry name" value="FE-S PROTEIN MATURATION AUXILIARY FACTOR YITW"/>
    <property type="match status" value="1"/>
</dbReference>
<sequence length="180" mass="18918">MVTAGRIDTAIGTDRAAEPDRWRAVAGGVSDPEIPVLTLQDLGIVRDVAVDEADGTVLVTLTPTYTGCPATAVIAADVEAALRAAGAERVLVRTVLAPAWSTDWISPDGREKLRQYGIAPPGACLPAGSAARPVGLTLSVRCPRCGSGRTREVSRFGSTPCKSHWTCQDCLEPFDSFKAI</sequence>
<proteinExistence type="predicted"/>
<dbReference type="STRING" id="479431.Namu_2488"/>
<keyword evidence="4" id="KW-1185">Reference proteome</keyword>
<dbReference type="AlphaFoldDB" id="C8X6K0"/>
<dbReference type="eggNOG" id="COG2151">
    <property type="taxonomic scope" value="Bacteria"/>
</dbReference>
<gene>
    <name evidence="3" type="ordered locus">Namu_2488</name>
</gene>
<protein>
    <submittedName>
        <fullName evidence="3">Phenylacetate-CoA oxygenase, PaaJ subunit</fullName>
    </submittedName>
</protein>
<evidence type="ECO:0000259" key="1">
    <source>
        <dbReference type="Pfam" id="PF01883"/>
    </source>
</evidence>
<dbReference type="InterPro" id="IPR034904">
    <property type="entry name" value="FSCA_dom_sf"/>
</dbReference>
<dbReference type="Gene3D" id="3.30.300.130">
    <property type="entry name" value="Fe-S cluster assembly (FSCA)"/>
    <property type="match status" value="1"/>
</dbReference>
<dbReference type="InterPro" id="IPR056572">
    <property type="entry name" value="Zn_ribbon_PaaD"/>
</dbReference>
<dbReference type="HOGENOM" id="CLU_082133_0_0_11"/>
<dbReference type="InterPro" id="IPR052339">
    <property type="entry name" value="Fe-S_Maturation_MIP18"/>
</dbReference>
<dbReference type="Pfam" id="PF01883">
    <property type="entry name" value="FeS_assembly_P"/>
    <property type="match status" value="1"/>
</dbReference>
<name>C8X6K0_NAKMY</name>
<dbReference type="InParanoid" id="C8X6K0"/>
<dbReference type="RefSeq" id="WP_015747743.1">
    <property type="nucleotide sequence ID" value="NC_013235.1"/>
</dbReference>
<evidence type="ECO:0000259" key="2">
    <source>
        <dbReference type="Pfam" id="PF23451"/>
    </source>
</evidence>
<evidence type="ECO:0000313" key="3">
    <source>
        <dbReference type="EMBL" id="ACV78855.1"/>
    </source>
</evidence>
<feature type="domain" description="MIP18 family-like" evidence="1">
    <location>
        <begin position="28"/>
        <end position="86"/>
    </location>
</feature>
<dbReference type="InterPro" id="IPR011883">
    <property type="entry name" value="PaaD-like"/>
</dbReference>
<reference evidence="4" key="1">
    <citation type="submission" date="2009-09" db="EMBL/GenBank/DDBJ databases">
        <title>The complete genome of Nakamurella multipartita DSM 44233.</title>
        <authorList>
            <consortium name="US DOE Joint Genome Institute (JGI-PGF)"/>
            <person name="Lucas S."/>
            <person name="Copeland A."/>
            <person name="Lapidus A."/>
            <person name="Glavina del Rio T."/>
            <person name="Dalin E."/>
            <person name="Tice H."/>
            <person name="Bruce D."/>
            <person name="Goodwin L."/>
            <person name="Pitluck S."/>
            <person name="Kyrpides N."/>
            <person name="Mavromatis K."/>
            <person name="Ivanova N."/>
            <person name="Ovchinnikova G."/>
            <person name="Sims D."/>
            <person name="Meincke L."/>
            <person name="Brettin T."/>
            <person name="Detter J.C."/>
            <person name="Han C."/>
            <person name="Larimer F."/>
            <person name="Land M."/>
            <person name="Hauser L."/>
            <person name="Markowitz V."/>
            <person name="Cheng J.-F."/>
            <person name="Hugenholtz P."/>
            <person name="Woyke T."/>
            <person name="Wu D."/>
            <person name="Klenk H.-P."/>
            <person name="Eisen J.A."/>
        </authorList>
    </citation>
    <scope>NUCLEOTIDE SEQUENCE [LARGE SCALE GENOMIC DNA]</scope>
    <source>
        <strain evidence="4">ATCC 700099 / DSM 44233 / CIP 104796 / JCM 9543 / NBRC 105858 / Y-104</strain>
    </source>
</reference>
<dbReference type="Pfam" id="PF23451">
    <property type="entry name" value="Zn_ribbon_PaaD"/>
    <property type="match status" value="1"/>
</dbReference>
<dbReference type="EMBL" id="CP001737">
    <property type="protein sequence ID" value="ACV78855.1"/>
    <property type="molecule type" value="Genomic_DNA"/>
</dbReference>
<dbReference type="KEGG" id="nml:Namu_2488"/>
<dbReference type="PANTHER" id="PTHR42831:SF3">
    <property type="entry name" value="1,2-PHENYLACETYL-COA EPOXIDASE, SUBUNIT D-RELATED"/>
    <property type="match status" value="1"/>
</dbReference>
<feature type="domain" description="PaaD zinc beta ribbon" evidence="2">
    <location>
        <begin position="135"/>
        <end position="178"/>
    </location>
</feature>